<dbReference type="InterPro" id="IPR000182">
    <property type="entry name" value="GNAT_dom"/>
</dbReference>
<dbReference type="SUPFAM" id="SSF55729">
    <property type="entry name" value="Acyl-CoA N-acyltransferases (Nat)"/>
    <property type="match status" value="1"/>
</dbReference>
<dbReference type="AlphaFoldDB" id="A0A0G0VDB6"/>
<reference evidence="2 3" key="1">
    <citation type="journal article" date="2015" name="Nature">
        <title>rRNA introns, odd ribosomes, and small enigmatic genomes across a large radiation of phyla.</title>
        <authorList>
            <person name="Brown C.T."/>
            <person name="Hug L.A."/>
            <person name="Thomas B.C."/>
            <person name="Sharon I."/>
            <person name="Castelle C.J."/>
            <person name="Singh A."/>
            <person name="Wilkins M.J."/>
            <person name="Williams K.H."/>
            <person name="Banfield J.F."/>
        </authorList>
    </citation>
    <scope>NUCLEOTIDE SEQUENCE [LARGE SCALE GENOMIC DNA]</scope>
</reference>
<comment type="caution">
    <text evidence="2">The sequence shown here is derived from an EMBL/GenBank/DDBJ whole genome shotgun (WGS) entry which is preliminary data.</text>
</comment>
<evidence type="ECO:0000313" key="2">
    <source>
        <dbReference type="EMBL" id="KKR98884.1"/>
    </source>
</evidence>
<organism evidence="2 3">
    <name type="scientific">Candidatus Uhrbacteria bacterium GW2011_GWC1_41_20</name>
    <dbReference type="NCBI Taxonomy" id="1618983"/>
    <lineage>
        <taxon>Bacteria</taxon>
        <taxon>Candidatus Uhriibacteriota</taxon>
    </lineage>
</organism>
<proteinExistence type="predicted"/>
<feature type="domain" description="N-acetyltransferase" evidence="1">
    <location>
        <begin position="77"/>
        <end position="160"/>
    </location>
</feature>
<gene>
    <name evidence="2" type="ORF">UU50_C0014G0016</name>
</gene>
<dbReference type="EMBL" id="LCAW01000014">
    <property type="protein sequence ID" value="KKR98884.1"/>
    <property type="molecule type" value="Genomic_DNA"/>
</dbReference>
<protein>
    <recommendedName>
        <fullName evidence="1">N-acetyltransferase domain-containing protein</fullName>
    </recommendedName>
</protein>
<sequence length="182" mass="20215">MQRIAARDDMSAVVRIAETVQLNVSSPDPALFYIGFLVYTLSESQYARRLNPFFTVGGEGGATDGFLMCYESSFLRDLVEYGSVSHQDGAVDFLAKQGGRFIFGDQIGVDPSCNHRGLGTKLMQDMFTRMRREAITTMYVTILHEPVRNEVSIAFCTKLGATCIAEAVNQDGLAWGIYRFEP</sequence>
<dbReference type="Proteomes" id="UP000033930">
    <property type="component" value="Unassembled WGS sequence"/>
</dbReference>
<dbReference type="CDD" id="cd04301">
    <property type="entry name" value="NAT_SF"/>
    <property type="match status" value="1"/>
</dbReference>
<dbReference type="Gene3D" id="3.40.630.30">
    <property type="match status" value="1"/>
</dbReference>
<accession>A0A0G0VDB6</accession>
<dbReference type="Pfam" id="PF00583">
    <property type="entry name" value="Acetyltransf_1"/>
    <property type="match status" value="1"/>
</dbReference>
<name>A0A0G0VDB6_9BACT</name>
<dbReference type="InterPro" id="IPR016181">
    <property type="entry name" value="Acyl_CoA_acyltransferase"/>
</dbReference>
<dbReference type="GO" id="GO:0016747">
    <property type="term" value="F:acyltransferase activity, transferring groups other than amino-acyl groups"/>
    <property type="evidence" value="ECO:0007669"/>
    <property type="project" value="InterPro"/>
</dbReference>
<evidence type="ECO:0000313" key="3">
    <source>
        <dbReference type="Proteomes" id="UP000033930"/>
    </source>
</evidence>
<evidence type="ECO:0000259" key="1">
    <source>
        <dbReference type="Pfam" id="PF00583"/>
    </source>
</evidence>